<evidence type="ECO:0000313" key="5">
    <source>
        <dbReference type="EMBL" id="GAA4316370.1"/>
    </source>
</evidence>
<evidence type="ECO:0000256" key="2">
    <source>
        <dbReference type="ARBA" id="ARBA00023163"/>
    </source>
</evidence>
<proteinExistence type="predicted"/>
<dbReference type="InterPro" id="IPR028349">
    <property type="entry name" value="PafC-like"/>
</dbReference>
<keyword evidence="1" id="KW-0805">Transcription regulation</keyword>
<dbReference type="InterPro" id="IPR051534">
    <property type="entry name" value="CBASS_pafABC_assoc_protein"/>
</dbReference>
<protein>
    <submittedName>
        <fullName evidence="5">YafY family protein</fullName>
    </submittedName>
</protein>
<comment type="caution">
    <text evidence="5">The sequence shown here is derived from an EMBL/GenBank/DDBJ whole genome shotgun (WGS) entry which is preliminary data.</text>
</comment>
<dbReference type="InterPro" id="IPR026881">
    <property type="entry name" value="WYL_dom"/>
</dbReference>
<evidence type="ECO:0000256" key="1">
    <source>
        <dbReference type="ARBA" id="ARBA00023015"/>
    </source>
</evidence>
<dbReference type="InterPro" id="IPR057727">
    <property type="entry name" value="WCX_dom"/>
</dbReference>
<dbReference type="InterPro" id="IPR001034">
    <property type="entry name" value="DeoR_HTH"/>
</dbReference>
<sequence>MALMRADRLLSLLLLLQNRGRMTASELAAELEVSVRTVYRDVEALGAAGVPVCADRGPEGGYRLMDGYRTRLTGLTDAEAGSLFLAGMPGPARDLGLGAVLASAQLKVQAALPTELAGQARRVQERFHLDAPAWFREADPVPWLEAVAAAVWEQRVLRVHYRRWRGEVRRELWPMGLVLKGGIWYLVALAEEAVRTYRVSRVLAVEETGEVFERPAGFDLAAHWEESSRRMEAALRQGVARLRISPRAQRLLPMQFGAAGAEALRDAGVPDEEEWVEVELAVEAEAVAVGDLLRLGAEAEVLGPPDLRRAVMTTVAALADRYQGLAPGVDQGLENFREVHRPGGTDRPGERQVPS</sequence>
<feature type="domain" description="HTH deoR-type" evidence="4">
    <location>
        <begin position="5"/>
        <end position="78"/>
    </location>
</feature>
<dbReference type="EMBL" id="BAABET010000005">
    <property type="protein sequence ID" value="GAA4316370.1"/>
    <property type="molecule type" value="Genomic_DNA"/>
</dbReference>
<name>A0ABP8G366_9ACTN</name>
<evidence type="ECO:0000259" key="4">
    <source>
        <dbReference type="PROSITE" id="PS51000"/>
    </source>
</evidence>
<reference evidence="6" key="1">
    <citation type="journal article" date="2019" name="Int. J. Syst. Evol. Microbiol.">
        <title>The Global Catalogue of Microorganisms (GCM) 10K type strain sequencing project: providing services to taxonomists for standard genome sequencing and annotation.</title>
        <authorList>
            <consortium name="The Broad Institute Genomics Platform"/>
            <consortium name="The Broad Institute Genome Sequencing Center for Infectious Disease"/>
            <person name="Wu L."/>
            <person name="Ma J."/>
        </authorList>
    </citation>
    <scope>NUCLEOTIDE SEQUENCE [LARGE SCALE GENOMIC DNA]</scope>
    <source>
        <strain evidence="6">JCM 31290</strain>
    </source>
</reference>
<dbReference type="PIRSF" id="PIRSF016838">
    <property type="entry name" value="PafC"/>
    <property type="match status" value="1"/>
</dbReference>
<dbReference type="Proteomes" id="UP001501115">
    <property type="component" value="Unassembled WGS sequence"/>
</dbReference>
<accession>A0ABP8G366</accession>
<dbReference type="InterPro" id="IPR013196">
    <property type="entry name" value="HTH_11"/>
</dbReference>
<gene>
    <name evidence="5" type="ORF">GCM10023086_38720</name>
</gene>
<organism evidence="5 6">
    <name type="scientific">Streptomyces venetus</name>
    <dbReference type="NCBI Taxonomy" id="1701086"/>
    <lineage>
        <taxon>Bacteria</taxon>
        <taxon>Bacillati</taxon>
        <taxon>Actinomycetota</taxon>
        <taxon>Actinomycetes</taxon>
        <taxon>Kitasatosporales</taxon>
        <taxon>Streptomycetaceae</taxon>
        <taxon>Streptomyces</taxon>
    </lineage>
</organism>
<dbReference type="PANTHER" id="PTHR34580">
    <property type="match status" value="1"/>
</dbReference>
<feature type="region of interest" description="Disordered" evidence="3">
    <location>
        <begin position="336"/>
        <end position="355"/>
    </location>
</feature>
<dbReference type="PANTHER" id="PTHR34580:SF1">
    <property type="entry name" value="PROTEIN PAFC"/>
    <property type="match status" value="1"/>
</dbReference>
<dbReference type="Pfam" id="PF25583">
    <property type="entry name" value="WCX"/>
    <property type="match status" value="1"/>
</dbReference>
<dbReference type="SUPFAM" id="SSF46785">
    <property type="entry name" value="Winged helix' DNA-binding domain"/>
    <property type="match status" value="1"/>
</dbReference>
<dbReference type="PROSITE" id="PS52050">
    <property type="entry name" value="WYL"/>
    <property type="match status" value="1"/>
</dbReference>
<evidence type="ECO:0000256" key="3">
    <source>
        <dbReference type="SAM" id="MobiDB-lite"/>
    </source>
</evidence>
<keyword evidence="2" id="KW-0804">Transcription</keyword>
<dbReference type="Pfam" id="PF13280">
    <property type="entry name" value="WYL"/>
    <property type="match status" value="1"/>
</dbReference>
<keyword evidence="6" id="KW-1185">Reference proteome</keyword>
<dbReference type="Gene3D" id="1.10.10.10">
    <property type="entry name" value="Winged helix-like DNA-binding domain superfamily/Winged helix DNA-binding domain"/>
    <property type="match status" value="1"/>
</dbReference>
<dbReference type="Pfam" id="PF08279">
    <property type="entry name" value="HTH_11"/>
    <property type="match status" value="1"/>
</dbReference>
<evidence type="ECO:0000313" key="6">
    <source>
        <dbReference type="Proteomes" id="UP001501115"/>
    </source>
</evidence>
<dbReference type="InterPro" id="IPR036388">
    <property type="entry name" value="WH-like_DNA-bd_sf"/>
</dbReference>
<dbReference type="PROSITE" id="PS51000">
    <property type="entry name" value="HTH_DEOR_2"/>
    <property type="match status" value="1"/>
</dbReference>
<dbReference type="InterPro" id="IPR036390">
    <property type="entry name" value="WH_DNA-bd_sf"/>
</dbReference>